<keyword evidence="3" id="KW-1185">Reference proteome</keyword>
<protein>
    <submittedName>
        <fullName evidence="2">Uncharacterized protein</fullName>
    </submittedName>
</protein>
<reference evidence="2 3" key="1">
    <citation type="submission" date="2021-06" db="EMBL/GenBank/DDBJ databases">
        <authorList>
            <person name="Palmer J.M."/>
        </authorList>
    </citation>
    <scope>NUCLEOTIDE SEQUENCE [LARGE SCALE GENOMIC DNA]</scope>
    <source>
        <strain evidence="2 3">AS_MEX2019</strain>
        <tissue evidence="2">Muscle</tissue>
    </source>
</reference>
<proteinExistence type="predicted"/>
<evidence type="ECO:0000256" key="1">
    <source>
        <dbReference type="SAM" id="MobiDB-lite"/>
    </source>
</evidence>
<dbReference type="EMBL" id="JAHRIP010066244">
    <property type="protein sequence ID" value="MEQ2306402.1"/>
    <property type="molecule type" value="Genomic_DNA"/>
</dbReference>
<feature type="region of interest" description="Disordered" evidence="1">
    <location>
        <begin position="146"/>
        <end position="228"/>
    </location>
</feature>
<gene>
    <name evidence="2" type="ORF">AMECASPLE_007940</name>
</gene>
<evidence type="ECO:0000313" key="3">
    <source>
        <dbReference type="Proteomes" id="UP001469553"/>
    </source>
</evidence>
<organism evidence="2 3">
    <name type="scientific">Ameca splendens</name>
    <dbReference type="NCBI Taxonomy" id="208324"/>
    <lineage>
        <taxon>Eukaryota</taxon>
        <taxon>Metazoa</taxon>
        <taxon>Chordata</taxon>
        <taxon>Craniata</taxon>
        <taxon>Vertebrata</taxon>
        <taxon>Euteleostomi</taxon>
        <taxon>Actinopterygii</taxon>
        <taxon>Neopterygii</taxon>
        <taxon>Teleostei</taxon>
        <taxon>Neoteleostei</taxon>
        <taxon>Acanthomorphata</taxon>
        <taxon>Ovalentaria</taxon>
        <taxon>Atherinomorphae</taxon>
        <taxon>Cyprinodontiformes</taxon>
        <taxon>Goodeidae</taxon>
        <taxon>Ameca</taxon>
    </lineage>
</organism>
<name>A0ABV0ZJH8_9TELE</name>
<feature type="compositionally biased region" description="Polar residues" evidence="1">
    <location>
        <begin position="200"/>
        <end position="212"/>
    </location>
</feature>
<comment type="caution">
    <text evidence="2">The sequence shown here is derived from an EMBL/GenBank/DDBJ whole genome shotgun (WGS) entry which is preliminary data.</text>
</comment>
<accession>A0ABV0ZJH8</accession>
<sequence>MLVVYLFPLPETPDGGPELPRSRTEVVFHGLSKLLPCPSFCLRNHPSRMLLELPVPISCFQSPTGQKDPIGLLLQPYSITHRRCPAAGSRIAAMTGTDNLVTTAPVSHLGNGGAEHGPLGRNVPHLPRNVFEALPEVGVEAPPHGRLRQAFPADPQDSFGSARFDRYPPPPSEPAHHQVVVSGKPPLPSSHKCPRHTAADQMTRQQSRSSNCGLRCPGAKSTYGHHYA</sequence>
<evidence type="ECO:0000313" key="2">
    <source>
        <dbReference type="EMBL" id="MEQ2306402.1"/>
    </source>
</evidence>
<dbReference type="Proteomes" id="UP001469553">
    <property type="component" value="Unassembled WGS sequence"/>
</dbReference>